<evidence type="ECO:0000313" key="3">
    <source>
        <dbReference type="Proteomes" id="UP001499924"/>
    </source>
</evidence>
<organism evidence="2 3">
    <name type="scientific">Blastococcus jejuensis</name>
    <dbReference type="NCBI Taxonomy" id="351224"/>
    <lineage>
        <taxon>Bacteria</taxon>
        <taxon>Bacillati</taxon>
        <taxon>Actinomycetota</taxon>
        <taxon>Actinomycetes</taxon>
        <taxon>Geodermatophilales</taxon>
        <taxon>Geodermatophilaceae</taxon>
        <taxon>Blastococcus</taxon>
    </lineage>
</organism>
<dbReference type="Gene3D" id="1.20.1260.10">
    <property type="match status" value="1"/>
</dbReference>
<evidence type="ECO:0000313" key="2">
    <source>
        <dbReference type="EMBL" id="GAA3164383.1"/>
    </source>
</evidence>
<dbReference type="Proteomes" id="UP001499924">
    <property type="component" value="Unassembled WGS sequence"/>
</dbReference>
<reference evidence="3" key="1">
    <citation type="journal article" date="2019" name="Int. J. Syst. Evol. Microbiol.">
        <title>The Global Catalogue of Microorganisms (GCM) 10K type strain sequencing project: providing services to taxonomists for standard genome sequencing and annotation.</title>
        <authorList>
            <consortium name="The Broad Institute Genomics Platform"/>
            <consortium name="The Broad Institute Genome Sequencing Center for Infectious Disease"/>
            <person name="Wu L."/>
            <person name="Ma J."/>
        </authorList>
    </citation>
    <scope>NUCLEOTIDE SEQUENCE [LARGE SCALE GENOMIC DNA]</scope>
    <source>
        <strain evidence="3">JCM 15614</strain>
    </source>
</reference>
<evidence type="ECO:0000259" key="1">
    <source>
        <dbReference type="Pfam" id="PF03713"/>
    </source>
</evidence>
<accession>A0ABP6P112</accession>
<dbReference type="PANTHER" id="PTHR36933">
    <property type="entry name" value="SLL0788 PROTEIN"/>
    <property type="match status" value="1"/>
</dbReference>
<dbReference type="PANTHER" id="PTHR36933:SF1">
    <property type="entry name" value="SLL0788 PROTEIN"/>
    <property type="match status" value="1"/>
</dbReference>
<dbReference type="PROSITE" id="PS51257">
    <property type="entry name" value="PROKAR_LIPOPROTEIN"/>
    <property type="match status" value="1"/>
</dbReference>
<sequence length="212" mass="21976">MTTSSTRFARIAVGVVAGAVLLAGCSGGSDSSTAASATADGGTAAENEAFNNADVTFVQAMIPHHRGALAMAQLADGRAEDSSVIELAGRIEAAQQPEIETMTGWLEEWGEPLPDESDTGMGGMDHGSDDGGMDMGGMSGEDLTMLESASGAEFDRMFLELMIRHHRGAVDMAQTEIDAGSYPDAVALAEDIVESQTAEIEEMQTLLSELGG</sequence>
<feature type="domain" description="DUF305" evidence="1">
    <location>
        <begin position="54"/>
        <end position="207"/>
    </location>
</feature>
<dbReference type="EMBL" id="BAAAVV010000003">
    <property type="protein sequence ID" value="GAA3164383.1"/>
    <property type="molecule type" value="Genomic_DNA"/>
</dbReference>
<dbReference type="InterPro" id="IPR005183">
    <property type="entry name" value="DUF305_CopM-like"/>
</dbReference>
<protein>
    <submittedName>
        <fullName evidence="2">DUF305 domain-containing protein</fullName>
    </submittedName>
</protein>
<dbReference type="Pfam" id="PF03713">
    <property type="entry name" value="DUF305"/>
    <property type="match status" value="1"/>
</dbReference>
<keyword evidence="3" id="KW-1185">Reference proteome</keyword>
<dbReference type="InterPro" id="IPR012347">
    <property type="entry name" value="Ferritin-like"/>
</dbReference>
<name>A0ABP6P112_9ACTN</name>
<gene>
    <name evidence="2" type="ORF">GCM10010531_15760</name>
</gene>
<proteinExistence type="predicted"/>
<dbReference type="RefSeq" id="WP_344688210.1">
    <property type="nucleotide sequence ID" value="NZ_BAAAVV010000003.1"/>
</dbReference>
<comment type="caution">
    <text evidence="2">The sequence shown here is derived from an EMBL/GenBank/DDBJ whole genome shotgun (WGS) entry which is preliminary data.</text>
</comment>